<gene>
    <name evidence="2" type="ORF">D3P09_05995</name>
</gene>
<evidence type="ECO:0000313" key="3">
    <source>
        <dbReference type="Proteomes" id="UP000267798"/>
    </source>
</evidence>
<dbReference type="OrthoDB" id="2376226at2"/>
<organism evidence="2 3">
    <name type="scientific">Paenibacillus pinisoli</name>
    <dbReference type="NCBI Taxonomy" id="1276110"/>
    <lineage>
        <taxon>Bacteria</taxon>
        <taxon>Bacillati</taxon>
        <taxon>Bacillota</taxon>
        <taxon>Bacilli</taxon>
        <taxon>Bacillales</taxon>
        <taxon>Paenibacillaceae</taxon>
        <taxon>Paenibacillus</taxon>
    </lineage>
</organism>
<name>A0A3A6PMB6_9BACL</name>
<protein>
    <submittedName>
        <fullName evidence="2">Uncharacterized protein</fullName>
    </submittedName>
</protein>
<dbReference type="Proteomes" id="UP000267798">
    <property type="component" value="Unassembled WGS sequence"/>
</dbReference>
<feature type="compositionally biased region" description="Basic and acidic residues" evidence="1">
    <location>
        <begin position="62"/>
        <end position="76"/>
    </location>
</feature>
<reference evidence="2 3" key="1">
    <citation type="submission" date="2018-09" db="EMBL/GenBank/DDBJ databases">
        <title>Paenibacillus aracenensis nov. sp. isolated from a cave in southern Spain.</title>
        <authorList>
            <person name="Jurado V."/>
            <person name="Gutierrez-Patricio S."/>
            <person name="Gonzalez-Pimentel J.L."/>
            <person name="Miller A.Z."/>
            <person name="Laiz L."/>
            <person name="Saiz-Jimenez C."/>
        </authorList>
    </citation>
    <scope>NUCLEOTIDE SEQUENCE [LARGE SCALE GENOMIC DNA]</scope>
    <source>
        <strain evidence="2 3">JCM 19203</strain>
    </source>
</reference>
<feature type="compositionally biased region" description="Polar residues" evidence="1">
    <location>
        <begin position="44"/>
        <end position="57"/>
    </location>
</feature>
<proteinExistence type="predicted"/>
<dbReference type="AlphaFoldDB" id="A0A3A6PMB6"/>
<evidence type="ECO:0000256" key="1">
    <source>
        <dbReference type="SAM" id="MobiDB-lite"/>
    </source>
</evidence>
<feature type="region of interest" description="Disordered" evidence="1">
    <location>
        <begin position="29"/>
        <end position="91"/>
    </location>
</feature>
<comment type="caution">
    <text evidence="2">The sequence shown here is derived from an EMBL/GenBank/DDBJ whole genome shotgun (WGS) entry which is preliminary data.</text>
</comment>
<sequence length="91" mass="10414">MDRFHSEHRDAIEDLATVESHQHDLALEEFPEGPYGSDLISESLGKSTPWSMDQRSSPRFGYENREFHEDLPRDYPGEDVNAAIPEALDEP</sequence>
<evidence type="ECO:0000313" key="2">
    <source>
        <dbReference type="EMBL" id="RJX41520.1"/>
    </source>
</evidence>
<accession>A0A3A6PMB6</accession>
<dbReference type="RefSeq" id="WP_120108004.1">
    <property type="nucleotide sequence ID" value="NZ_QXQB01000001.1"/>
</dbReference>
<keyword evidence="3" id="KW-1185">Reference proteome</keyword>
<dbReference type="EMBL" id="QXQB01000001">
    <property type="protein sequence ID" value="RJX41520.1"/>
    <property type="molecule type" value="Genomic_DNA"/>
</dbReference>